<dbReference type="SUPFAM" id="SSF55550">
    <property type="entry name" value="SH2 domain"/>
    <property type="match status" value="1"/>
</dbReference>
<dbReference type="Proteomes" id="UP000628412">
    <property type="component" value="Unassembled WGS sequence"/>
</dbReference>
<evidence type="ECO:0000256" key="3">
    <source>
        <dbReference type="ARBA" id="ARBA00008734"/>
    </source>
</evidence>
<dbReference type="CDD" id="cd10343">
    <property type="entry name" value="SH2_SHIP"/>
    <property type="match status" value="1"/>
</dbReference>
<feature type="region of interest" description="Disordered" evidence="13">
    <location>
        <begin position="878"/>
        <end position="900"/>
    </location>
</feature>
<gene>
    <name evidence="15" type="primary">Inpp5d</name>
    <name evidence="15" type="ORF">AEGCAU_R11777</name>
</gene>
<comment type="subcellular location">
    <subcellularLocation>
        <location evidence="2">Cytoplasm</location>
        <location evidence="2">Cytoskeleton</location>
    </subcellularLocation>
    <subcellularLocation>
        <location evidence="1">Membrane</location>
        <topology evidence="1">Peripheral membrane protein</topology>
    </subcellularLocation>
</comment>
<feature type="non-terminal residue" evidence="15">
    <location>
        <position position="1212"/>
    </location>
</feature>
<dbReference type="PROSITE" id="PS50001">
    <property type="entry name" value="SH2"/>
    <property type="match status" value="1"/>
</dbReference>
<dbReference type="PANTHER" id="PTHR46051">
    <property type="entry name" value="SH2 DOMAIN-CONTAINING PROTEIN"/>
    <property type="match status" value="1"/>
</dbReference>
<evidence type="ECO:0000256" key="10">
    <source>
        <dbReference type="ARBA" id="ARBA00023136"/>
    </source>
</evidence>
<feature type="compositionally biased region" description="Basic and acidic residues" evidence="13">
    <location>
        <begin position="1120"/>
        <end position="1130"/>
    </location>
</feature>
<dbReference type="GO" id="GO:0050776">
    <property type="term" value="P:regulation of immune response"/>
    <property type="evidence" value="ECO:0007669"/>
    <property type="project" value="TreeGrafter"/>
</dbReference>
<comment type="similarity">
    <text evidence="3">Belongs to the inositol 1,4,5-trisphosphate 5-phosphatase family.</text>
</comment>
<dbReference type="CDD" id="cd09100">
    <property type="entry name" value="INPP5c_SHIP1-INPP5D"/>
    <property type="match status" value="1"/>
</dbReference>
<protein>
    <recommendedName>
        <fullName evidence="4">phosphatidylinositol-3,4,5-trisphosphate 5-phosphatase</fullName>
        <ecNumber evidence="4">3.1.3.86</ecNumber>
    </recommendedName>
</protein>
<dbReference type="InterPro" id="IPR057509">
    <property type="entry name" value="C2_SHIP1-2_2nd"/>
</dbReference>
<dbReference type="GO" id="GO:0002376">
    <property type="term" value="P:immune system process"/>
    <property type="evidence" value="ECO:0007669"/>
    <property type="project" value="UniProtKB-KW"/>
</dbReference>
<dbReference type="Gene3D" id="3.30.505.10">
    <property type="entry name" value="SH2 domain"/>
    <property type="match status" value="1"/>
</dbReference>
<reference evidence="15" key="1">
    <citation type="submission" date="2019-10" db="EMBL/GenBank/DDBJ databases">
        <title>Bird 10,000 Genomes (B10K) Project - Family phase.</title>
        <authorList>
            <person name="Zhang G."/>
        </authorList>
    </citation>
    <scope>NUCLEOTIDE SEQUENCE</scope>
    <source>
        <strain evidence="15">B10K-DU-002-10</strain>
        <tissue evidence="15">Muscle</tissue>
    </source>
</reference>
<dbReference type="InterPro" id="IPR057510">
    <property type="entry name" value="C2_SHIP1-2_first"/>
</dbReference>
<feature type="region of interest" description="Disordered" evidence="13">
    <location>
        <begin position="979"/>
        <end position="1212"/>
    </location>
</feature>
<dbReference type="GO" id="GO:0016020">
    <property type="term" value="C:membrane"/>
    <property type="evidence" value="ECO:0007669"/>
    <property type="project" value="UniProtKB-SubCell"/>
</dbReference>
<evidence type="ECO:0000256" key="12">
    <source>
        <dbReference type="PROSITE-ProRule" id="PRU00191"/>
    </source>
</evidence>
<evidence type="ECO:0000256" key="7">
    <source>
        <dbReference type="ARBA" id="ARBA00022801"/>
    </source>
</evidence>
<evidence type="ECO:0000256" key="9">
    <source>
        <dbReference type="ARBA" id="ARBA00022999"/>
    </source>
</evidence>
<evidence type="ECO:0000256" key="5">
    <source>
        <dbReference type="ARBA" id="ARBA00022490"/>
    </source>
</evidence>
<dbReference type="GO" id="GO:0046856">
    <property type="term" value="P:phosphatidylinositol dephosphorylation"/>
    <property type="evidence" value="ECO:0007669"/>
    <property type="project" value="InterPro"/>
</dbReference>
<name>A0A850Y029_AEGCA</name>
<dbReference type="GO" id="GO:0009968">
    <property type="term" value="P:negative regulation of signal transduction"/>
    <property type="evidence" value="ECO:0007669"/>
    <property type="project" value="TreeGrafter"/>
</dbReference>
<evidence type="ECO:0000313" key="16">
    <source>
        <dbReference type="Proteomes" id="UP000628412"/>
    </source>
</evidence>
<dbReference type="InterPro" id="IPR036691">
    <property type="entry name" value="Endo/exonu/phosph_ase_sf"/>
</dbReference>
<dbReference type="GO" id="GO:0005856">
    <property type="term" value="C:cytoskeleton"/>
    <property type="evidence" value="ECO:0007669"/>
    <property type="project" value="UniProtKB-SubCell"/>
</dbReference>
<dbReference type="SUPFAM" id="SSF56219">
    <property type="entry name" value="DNase I-like"/>
    <property type="match status" value="1"/>
</dbReference>
<dbReference type="Pfam" id="PF24150">
    <property type="entry name" value="C2_SHIP1-2_first"/>
    <property type="match status" value="1"/>
</dbReference>
<evidence type="ECO:0000256" key="1">
    <source>
        <dbReference type="ARBA" id="ARBA00004170"/>
    </source>
</evidence>
<dbReference type="GO" id="GO:0005829">
    <property type="term" value="C:cytosol"/>
    <property type="evidence" value="ECO:0007669"/>
    <property type="project" value="TreeGrafter"/>
</dbReference>
<evidence type="ECO:0000256" key="11">
    <source>
        <dbReference type="ARBA" id="ARBA00023212"/>
    </source>
</evidence>
<evidence type="ECO:0000259" key="14">
    <source>
        <dbReference type="PROSITE" id="PS50001"/>
    </source>
</evidence>
<keyword evidence="5" id="KW-0963">Cytoplasm</keyword>
<keyword evidence="7" id="KW-0378">Hydrolase</keyword>
<feature type="compositionally biased region" description="Low complexity" evidence="13">
    <location>
        <begin position="987"/>
        <end position="1008"/>
    </location>
</feature>
<feature type="compositionally biased region" description="Basic and acidic residues" evidence="13">
    <location>
        <begin position="1060"/>
        <end position="1074"/>
    </location>
</feature>
<comment type="caution">
    <text evidence="15">The sequence shown here is derived from an EMBL/GenBank/DDBJ whole genome shotgun (WGS) entry which is preliminary data.</text>
</comment>
<keyword evidence="11" id="KW-0206">Cytoskeleton</keyword>
<dbReference type="GO" id="GO:0034485">
    <property type="term" value="F:phosphatidylinositol-3,4,5-trisphosphate 5-phosphatase activity"/>
    <property type="evidence" value="ECO:0007669"/>
    <property type="project" value="UniProtKB-EC"/>
</dbReference>
<dbReference type="Pfam" id="PF24147">
    <property type="entry name" value="C2_SHIP1-2_2nd"/>
    <property type="match status" value="1"/>
</dbReference>
<keyword evidence="6" id="KW-0597">Phosphoprotein</keyword>
<dbReference type="InterPro" id="IPR036860">
    <property type="entry name" value="SH2_dom_sf"/>
</dbReference>
<keyword evidence="9 12" id="KW-0727">SH2 domain</keyword>
<dbReference type="GO" id="GO:0045659">
    <property type="term" value="P:negative regulation of neutrophil differentiation"/>
    <property type="evidence" value="ECO:0007669"/>
    <property type="project" value="TreeGrafter"/>
</dbReference>
<evidence type="ECO:0000256" key="6">
    <source>
        <dbReference type="ARBA" id="ARBA00022553"/>
    </source>
</evidence>
<feature type="non-terminal residue" evidence="15">
    <location>
        <position position="1"/>
    </location>
</feature>
<dbReference type="PANTHER" id="PTHR46051:SF3">
    <property type="entry name" value="PHOSPHATIDYLINOSITOL 3,4,5-TRISPHOSPHATE 5-PHOSPHATASE 1"/>
    <property type="match status" value="1"/>
</dbReference>
<dbReference type="Pfam" id="PF00017">
    <property type="entry name" value="SH2"/>
    <property type="match status" value="1"/>
</dbReference>
<keyword evidence="10" id="KW-0472">Membrane</keyword>
<dbReference type="Pfam" id="PF22669">
    <property type="entry name" value="Exo_endo_phos2"/>
    <property type="match status" value="1"/>
</dbReference>
<keyword evidence="8" id="KW-0391">Immunity</keyword>
<dbReference type="GO" id="GO:0045779">
    <property type="term" value="P:negative regulation of bone resorption"/>
    <property type="evidence" value="ECO:0007669"/>
    <property type="project" value="TreeGrafter"/>
</dbReference>
<dbReference type="FunFam" id="3.30.505.10:FF:000035">
    <property type="entry name" value="phosphatidylinositol 3,4,5-trisphosphate 5-phosphatase 1"/>
    <property type="match status" value="1"/>
</dbReference>
<feature type="domain" description="SH2" evidence="14">
    <location>
        <begin position="5"/>
        <end position="101"/>
    </location>
</feature>
<dbReference type="Gene3D" id="3.60.10.10">
    <property type="entry name" value="Endonuclease/exonuclease/phosphatase"/>
    <property type="match status" value="1"/>
</dbReference>
<dbReference type="GO" id="GO:0045579">
    <property type="term" value="P:positive regulation of B cell differentiation"/>
    <property type="evidence" value="ECO:0007669"/>
    <property type="project" value="TreeGrafter"/>
</dbReference>
<evidence type="ECO:0000256" key="8">
    <source>
        <dbReference type="ARBA" id="ARBA00022859"/>
    </source>
</evidence>
<evidence type="ECO:0000313" key="15">
    <source>
        <dbReference type="EMBL" id="NWH87946.1"/>
    </source>
</evidence>
<keyword evidence="16" id="KW-1185">Reference proteome</keyword>
<dbReference type="SMART" id="SM00128">
    <property type="entry name" value="IPPc"/>
    <property type="match status" value="1"/>
</dbReference>
<dbReference type="InterPro" id="IPR000300">
    <property type="entry name" value="IPPc"/>
</dbReference>
<accession>A0A850Y029</accession>
<dbReference type="EMBL" id="WEIU01008903">
    <property type="protein sequence ID" value="NWH87946.1"/>
    <property type="molecule type" value="Genomic_DNA"/>
</dbReference>
<dbReference type="InterPro" id="IPR000980">
    <property type="entry name" value="SH2"/>
</dbReference>
<feature type="region of interest" description="Disordered" evidence="13">
    <location>
        <begin position="917"/>
        <end position="936"/>
    </location>
</feature>
<dbReference type="AlphaFoldDB" id="A0A850Y029"/>
<sequence>MDQCWYHGNITRSRAEDLLSKVGKDGSFLVRASESIASAYALCVLYRNCVYTYRILPDKEKKLIVQASEGVPVKYFQNLEELIEYYKKENMGLVWHLKYPVPREEEEAADELEEDTDVVPTPPVLPPRNILMAAGSSETKEVSSLPENSRVADVNKLSLSETLLQRLQYQDTSSVSDEHLKLIQDYLRVHIISDFEIVQTGSSNLPQLKKLLTALCKGLFSEASRTLPSLESIQKVFEQQLHPSTHQRSQMHGEASPVNIVSKLNQLISLLSSIEEKVKTLLIEGPDSTHRHSLIPPVTFEVKTDSLGIFSKIQLKVDVEMGKLIIKRSKDGPEDKFYTHKKILQLIKSQKLPNKLVIVLETEKEKTQRKEYVFSDSKKREGFCQLLQQMKNKHSEQPEPDMITIFTGTWNMGAAPPPKKITSWFLSKGQGRTRDDTADYIPHDIYVIGTQEDPQGEKEWLETLRQSLQEITSISFKVIAIHTLWNIRIVVLAKPEHENRISHICTANVKTGIANTLGNKGAVGVSFMFNGTSFGFVNSHLTSGSEKKHRRNQNYMNILRFLTLGDKKLSPFNITHRFTHLFWLGDLNYRVEQPPMEAENIIQKIRQQQYPELLAFDQLLLERRDQKVFLQFEEEEITFAPTYRFERGTREKYAYTKQKATGMKYNLPSWCDRVLWKSYPMVHVVCQSYGCTTDIMTSDHSPVFATFEVGVTSQFVSKNDSKYTDSQGEIEFLHCYATLKTKSQTKFYIEFHSSCLESFVKSQEGENEDGNEGELVVKFVEALPKLTPIISDPEYLLDQHILISIKSSDSDESYGEGCIALRMETTESLAPIHTVLTHHGEKTGIFQGEIKLQTSQGKQREKLYDFVKIERDEITGQKPKNISNLEPNKDWDQTNRKSKSTHLMAREAAAIARYWGSAGPSPDSLGKEDILRSTPTDISNPNYLGLAAFSQQPSATCQFKQTPSSEQAPSLWNYEQQSKENTSLMGQSQSSSTSPSLSPLSPKPSLQPTANRSISGWSQEQPDVGKSTAEPVLQEEGQQRPEMFENPLYGSMGSKGKTAPKKEQEYPKALRKEQPPLPEQSCHLTRPQEPECSRTSGKQPSPPFLVPTQLFRSYTSPCQLEEKNTGEKSQGKPKKTTPLENSAPLKKLVKPSRAEVNLSIQGQQNKPPLPSKSRAVLDMQNSKGRDYRDSSELPHSGKHRVEEGPVGRTATP</sequence>
<dbReference type="PRINTS" id="PR00401">
    <property type="entry name" value="SH2DOMAIN"/>
</dbReference>
<proteinExistence type="inferred from homology"/>
<evidence type="ECO:0000256" key="2">
    <source>
        <dbReference type="ARBA" id="ARBA00004245"/>
    </source>
</evidence>
<evidence type="ECO:0000256" key="13">
    <source>
        <dbReference type="SAM" id="MobiDB-lite"/>
    </source>
</evidence>
<evidence type="ECO:0000256" key="4">
    <source>
        <dbReference type="ARBA" id="ARBA00012981"/>
    </source>
</evidence>
<dbReference type="EC" id="3.1.3.86" evidence="4"/>
<organism evidence="15 16">
    <name type="scientific">Aegithalos caudatus</name>
    <name type="common">Long-tailed tit</name>
    <name type="synonym">Acredula caudata</name>
    <dbReference type="NCBI Taxonomy" id="73327"/>
    <lineage>
        <taxon>Eukaryota</taxon>
        <taxon>Metazoa</taxon>
        <taxon>Chordata</taxon>
        <taxon>Craniata</taxon>
        <taxon>Vertebrata</taxon>
        <taxon>Euteleostomi</taxon>
        <taxon>Archelosauria</taxon>
        <taxon>Archosauria</taxon>
        <taxon>Dinosauria</taxon>
        <taxon>Saurischia</taxon>
        <taxon>Theropoda</taxon>
        <taxon>Coelurosauria</taxon>
        <taxon>Aves</taxon>
        <taxon>Neognathae</taxon>
        <taxon>Neoaves</taxon>
        <taxon>Telluraves</taxon>
        <taxon>Australaves</taxon>
        <taxon>Passeriformes</taxon>
        <taxon>Sylvioidea</taxon>
        <taxon>Aegithalidae</taxon>
        <taxon>Aegithalos</taxon>
    </lineage>
</organism>
<dbReference type="SMART" id="SM00252">
    <property type="entry name" value="SH2"/>
    <property type="match status" value="1"/>
</dbReference>
<feature type="compositionally biased region" description="Basic and acidic residues" evidence="13">
    <location>
        <begin position="1183"/>
        <end position="1192"/>
    </location>
</feature>
<dbReference type="FunFam" id="3.60.10.10:FF:000005">
    <property type="entry name" value="phosphatidylinositol 3,4,5-trisphosphate 5-phosphatase 1"/>
    <property type="match status" value="1"/>
</dbReference>
<feature type="compositionally biased region" description="Polar residues" evidence="13">
    <location>
        <begin position="1009"/>
        <end position="1021"/>
    </location>
</feature>